<organism evidence="1 2">
    <name type="scientific">Actinacidiphila acidipaludis</name>
    <dbReference type="NCBI Taxonomy" id="2873382"/>
    <lineage>
        <taxon>Bacteria</taxon>
        <taxon>Bacillati</taxon>
        <taxon>Actinomycetota</taxon>
        <taxon>Actinomycetes</taxon>
        <taxon>Kitasatosporales</taxon>
        <taxon>Streptomycetaceae</taxon>
        <taxon>Actinacidiphila</taxon>
    </lineage>
</organism>
<keyword evidence="2" id="KW-1185">Reference proteome</keyword>
<dbReference type="RefSeq" id="WP_222965208.1">
    <property type="nucleotide sequence ID" value="NZ_JAINZZ010000029.1"/>
</dbReference>
<reference evidence="1 2" key="1">
    <citation type="submission" date="2021-08" db="EMBL/GenBank/DDBJ databases">
        <title>WGS of actinomycetes from Thailand.</title>
        <authorList>
            <person name="Thawai C."/>
        </authorList>
    </citation>
    <scope>NUCLEOTIDE SEQUENCE [LARGE SCALE GENOMIC DNA]</scope>
    <source>
        <strain evidence="1 2">PLK6-54</strain>
    </source>
</reference>
<protein>
    <submittedName>
        <fullName evidence="1">SMI1/KNR4 family protein</fullName>
    </submittedName>
</protein>
<dbReference type="EMBL" id="JAINZZ010000029">
    <property type="protein sequence ID" value="MBY8880314.1"/>
    <property type="molecule type" value="Genomic_DNA"/>
</dbReference>
<proteinExistence type="predicted"/>
<evidence type="ECO:0000313" key="2">
    <source>
        <dbReference type="Proteomes" id="UP000778578"/>
    </source>
</evidence>
<dbReference type="Proteomes" id="UP000778578">
    <property type="component" value="Unassembled WGS sequence"/>
</dbReference>
<accession>A0ABS7QAZ0</accession>
<dbReference type="InterPro" id="IPR037883">
    <property type="entry name" value="Knr4/Smi1-like_sf"/>
</dbReference>
<comment type="caution">
    <text evidence="1">The sequence shown here is derived from an EMBL/GenBank/DDBJ whole genome shotgun (WGS) entry which is preliminary data.</text>
</comment>
<sequence length="170" mass="18485">MWVEALLDATGRRTRRSAQPWPVIESELGTELPTDYKQLCEAFGVGEFSAAVSVLCLDDTLIGDLLTSWRGLLEDDGGGGELFPPHRIHAPGTTGGLIPWATSRAGDLYFWQVTGGPADAWPVVAAMEDAEDTARYEMTATGFLFRVLTDPGFRPWTVAPTVPQPSFEEA</sequence>
<evidence type="ECO:0000313" key="1">
    <source>
        <dbReference type="EMBL" id="MBY8880314.1"/>
    </source>
</evidence>
<dbReference type="SUPFAM" id="SSF160631">
    <property type="entry name" value="SMI1/KNR4-like"/>
    <property type="match status" value="1"/>
</dbReference>
<gene>
    <name evidence="1" type="ORF">K7862_22140</name>
</gene>
<dbReference type="Pfam" id="PF14568">
    <property type="entry name" value="SUKH_6"/>
    <property type="match status" value="1"/>
</dbReference>
<name>A0ABS7QAZ0_9ACTN</name>